<dbReference type="EMBL" id="JAAAXW010000112">
    <property type="protein sequence ID" value="KAF9543485.1"/>
    <property type="molecule type" value="Genomic_DNA"/>
</dbReference>
<proteinExistence type="predicted"/>
<evidence type="ECO:0000313" key="1">
    <source>
        <dbReference type="EMBL" id="KAF9543485.1"/>
    </source>
</evidence>
<dbReference type="AlphaFoldDB" id="A0A9P6F6C3"/>
<protein>
    <submittedName>
        <fullName evidence="1">Uncharacterized protein</fullName>
    </submittedName>
</protein>
<gene>
    <name evidence="1" type="ORF">EC957_000846</name>
</gene>
<name>A0A9P6F6C3_9FUNG</name>
<dbReference type="Proteomes" id="UP000723463">
    <property type="component" value="Unassembled WGS sequence"/>
</dbReference>
<evidence type="ECO:0000313" key="2">
    <source>
        <dbReference type="Proteomes" id="UP000723463"/>
    </source>
</evidence>
<accession>A0A9P6F6C3</accession>
<reference evidence="1" key="1">
    <citation type="journal article" date="2020" name="Fungal Divers.">
        <title>Resolving the Mortierellaceae phylogeny through synthesis of multi-gene phylogenetics and phylogenomics.</title>
        <authorList>
            <person name="Vandepol N."/>
            <person name="Liber J."/>
            <person name="Desiro A."/>
            <person name="Na H."/>
            <person name="Kennedy M."/>
            <person name="Barry K."/>
            <person name="Grigoriev I.V."/>
            <person name="Miller A.N."/>
            <person name="O'Donnell K."/>
            <person name="Stajich J.E."/>
            <person name="Bonito G."/>
        </authorList>
    </citation>
    <scope>NUCLEOTIDE SEQUENCE</scope>
    <source>
        <strain evidence="1">NRRL 2591</strain>
    </source>
</reference>
<organism evidence="1 2">
    <name type="scientific">Mortierella hygrophila</name>
    <dbReference type="NCBI Taxonomy" id="979708"/>
    <lineage>
        <taxon>Eukaryota</taxon>
        <taxon>Fungi</taxon>
        <taxon>Fungi incertae sedis</taxon>
        <taxon>Mucoromycota</taxon>
        <taxon>Mortierellomycotina</taxon>
        <taxon>Mortierellomycetes</taxon>
        <taxon>Mortierellales</taxon>
        <taxon>Mortierellaceae</taxon>
        <taxon>Mortierella</taxon>
    </lineage>
</organism>
<keyword evidence="2" id="KW-1185">Reference proteome</keyword>
<comment type="caution">
    <text evidence="1">The sequence shown here is derived from an EMBL/GenBank/DDBJ whole genome shotgun (WGS) entry which is preliminary data.</text>
</comment>
<sequence length="82" mass="8580">MPYLTFNLVHLGQSSGTNLKFKLSEVKGGGAMITVTDGNKSALVPTTAASLMELKTLLASGASYEINAKKATGGSWTLKVVY</sequence>